<evidence type="ECO:0000313" key="2">
    <source>
        <dbReference type="Proteomes" id="UP000800038"/>
    </source>
</evidence>
<keyword evidence="2" id="KW-1185">Reference proteome</keyword>
<dbReference type="AlphaFoldDB" id="A0A6A5SWG1"/>
<dbReference type="OrthoDB" id="5422579at2759"/>
<name>A0A6A5SWG1_9PLEO</name>
<organism evidence="1 2">
    <name type="scientific">Clathrospora elynae</name>
    <dbReference type="NCBI Taxonomy" id="706981"/>
    <lineage>
        <taxon>Eukaryota</taxon>
        <taxon>Fungi</taxon>
        <taxon>Dikarya</taxon>
        <taxon>Ascomycota</taxon>
        <taxon>Pezizomycotina</taxon>
        <taxon>Dothideomycetes</taxon>
        <taxon>Pleosporomycetidae</taxon>
        <taxon>Pleosporales</taxon>
        <taxon>Diademaceae</taxon>
        <taxon>Clathrospora</taxon>
    </lineage>
</organism>
<reference evidence="1" key="1">
    <citation type="journal article" date="2020" name="Stud. Mycol.">
        <title>101 Dothideomycetes genomes: a test case for predicting lifestyles and emergence of pathogens.</title>
        <authorList>
            <person name="Haridas S."/>
            <person name="Albert R."/>
            <person name="Binder M."/>
            <person name="Bloem J."/>
            <person name="Labutti K."/>
            <person name="Salamov A."/>
            <person name="Andreopoulos B."/>
            <person name="Baker S."/>
            <person name="Barry K."/>
            <person name="Bills G."/>
            <person name="Bluhm B."/>
            <person name="Cannon C."/>
            <person name="Castanera R."/>
            <person name="Culley D."/>
            <person name="Daum C."/>
            <person name="Ezra D."/>
            <person name="Gonzalez J."/>
            <person name="Henrissat B."/>
            <person name="Kuo A."/>
            <person name="Liang C."/>
            <person name="Lipzen A."/>
            <person name="Lutzoni F."/>
            <person name="Magnuson J."/>
            <person name="Mondo S."/>
            <person name="Nolan M."/>
            <person name="Ohm R."/>
            <person name="Pangilinan J."/>
            <person name="Park H.-J."/>
            <person name="Ramirez L."/>
            <person name="Alfaro M."/>
            <person name="Sun H."/>
            <person name="Tritt A."/>
            <person name="Yoshinaga Y."/>
            <person name="Zwiers L.-H."/>
            <person name="Turgeon B."/>
            <person name="Goodwin S."/>
            <person name="Spatafora J."/>
            <person name="Crous P."/>
            <person name="Grigoriev I."/>
        </authorList>
    </citation>
    <scope>NUCLEOTIDE SEQUENCE</scope>
    <source>
        <strain evidence="1">CBS 161.51</strain>
    </source>
</reference>
<proteinExistence type="predicted"/>
<gene>
    <name evidence="1" type="ORF">EJ02DRAFT_455282</name>
</gene>
<dbReference type="Proteomes" id="UP000800038">
    <property type="component" value="Unassembled WGS sequence"/>
</dbReference>
<evidence type="ECO:0000313" key="1">
    <source>
        <dbReference type="EMBL" id="KAF1941347.1"/>
    </source>
</evidence>
<protein>
    <submittedName>
        <fullName evidence="1">Uncharacterized protein</fullName>
    </submittedName>
</protein>
<accession>A0A6A5SWG1</accession>
<sequence>MTTRYDYAGIRRGEQFRSTNETSRASAVLRDGHLRDFLAKLHHLESLKIDLDSSLEHDDLISRLSPSKFDDVIGLDYTWTKLRKLSPSHFYASQHAFLSLLERHSSTLKDLRLRDIVLRESIGFLTDATIGFSGEDEGVIDHDWRQVLQRIAEILDLEQAKLSGLLGVNESGDEWILEENNELTAATARYLTKGGQCPLNATNMRQDEYNGQTRLPA</sequence>
<dbReference type="EMBL" id="ML976049">
    <property type="protein sequence ID" value="KAF1941347.1"/>
    <property type="molecule type" value="Genomic_DNA"/>
</dbReference>